<organism evidence="2">
    <name type="scientific">marine sediment metagenome</name>
    <dbReference type="NCBI Taxonomy" id="412755"/>
    <lineage>
        <taxon>unclassified sequences</taxon>
        <taxon>metagenomes</taxon>
        <taxon>ecological metagenomes</taxon>
    </lineage>
</organism>
<feature type="transmembrane region" description="Helical" evidence="1">
    <location>
        <begin position="70"/>
        <end position="93"/>
    </location>
</feature>
<accession>A0A0F9RUH3</accession>
<keyword evidence="1" id="KW-0812">Transmembrane</keyword>
<gene>
    <name evidence="2" type="ORF">LCGC14_0534930</name>
</gene>
<feature type="transmembrane region" description="Helical" evidence="1">
    <location>
        <begin position="39"/>
        <end position="63"/>
    </location>
</feature>
<sequence length="96" mass="10473">MTTKLGFVFSFVLLMLFIVEVSAIVGPDLIQEFNPAFTLSLTGIGPLDFLIFVINNVGVFFGLMSVSSGFFFLGTILIPAFVLGLLFVLIEIFRGT</sequence>
<keyword evidence="1" id="KW-1133">Transmembrane helix</keyword>
<evidence type="ECO:0000256" key="1">
    <source>
        <dbReference type="SAM" id="Phobius"/>
    </source>
</evidence>
<comment type="caution">
    <text evidence="2">The sequence shown here is derived from an EMBL/GenBank/DDBJ whole genome shotgun (WGS) entry which is preliminary data.</text>
</comment>
<keyword evidence="1" id="KW-0472">Membrane</keyword>
<dbReference type="EMBL" id="LAZR01000704">
    <property type="protein sequence ID" value="KKN60115.1"/>
    <property type="molecule type" value="Genomic_DNA"/>
</dbReference>
<reference evidence="2" key="1">
    <citation type="journal article" date="2015" name="Nature">
        <title>Complex archaea that bridge the gap between prokaryotes and eukaryotes.</title>
        <authorList>
            <person name="Spang A."/>
            <person name="Saw J.H."/>
            <person name="Jorgensen S.L."/>
            <person name="Zaremba-Niedzwiedzka K."/>
            <person name="Martijn J."/>
            <person name="Lind A.E."/>
            <person name="van Eijk R."/>
            <person name="Schleper C."/>
            <person name="Guy L."/>
            <person name="Ettema T.J."/>
        </authorList>
    </citation>
    <scope>NUCLEOTIDE SEQUENCE</scope>
</reference>
<proteinExistence type="predicted"/>
<evidence type="ECO:0000313" key="2">
    <source>
        <dbReference type="EMBL" id="KKN60115.1"/>
    </source>
</evidence>
<dbReference type="AlphaFoldDB" id="A0A0F9RUH3"/>
<protein>
    <submittedName>
        <fullName evidence="2">Uncharacterized protein</fullName>
    </submittedName>
</protein>
<name>A0A0F9RUH3_9ZZZZ</name>